<evidence type="ECO:0000259" key="5">
    <source>
        <dbReference type="Pfam" id="PF00710"/>
    </source>
</evidence>
<dbReference type="RefSeq" id="WP_266125012.1">
    <property type="nucleotide sequence ID" value="NZ_JAJHNU010000001.1"/>
</dbReference>
<evidence type="ECO:0000313" key="8">
    <source>
        <dbReference type="Proteomes" id="UP001168613"/>
    </source>
</evidence>
<dbReference type="InterPro" id="IPR037152">
    <property type="entry name" value="L-asparaginase_N_sf"/>
</dbReference>
<feature type="active site" evidence="4">
    <location>
        <position position="89"/>
    </location>
</feature>
<dbReference type="InterPro" id="IPR020827">
    <property type="entry name" value="Asparaginase/glutaminase_AS1"/>
</dbReference>
<feature type="active site" evidence="3">
    <location>
        <position position="13"/>
    </location>
</feature>
<dbReference type="PROSITE" id="PS00144">
    <property type="entry name" value="ASN_GLN_ASE_1"/>
    <property type="match status" value="1"/>
</dbReference>
<sequence>MSKSIVVLSTGGTIASRRGEDGRSQAGQLTGEELVSQLSLPSTMQVQVHSVLQKPSNALSLEDLLLLREQCLAFAAKPEVAGIVLTHGTDTLEDTAFFLQSSLPHDLCPVVVTGSQRPPHALGTDAYANLAAAIKVAASDQVHGAGVLVVFNESIFSANHVRKVNSFQLHGFDAPGFGHLGYIDGAKVTLFQRPHLPATLVPGTVLPRVDIVSVSLGAGPEQLAASVASGAVGVVLEAVGRGHVPPSWMPVIRELVEQGAVLALSTGCAQGPLAPAYDFPGCMQELRDAGVYLASDLSARKARLRLMLALSGAQSEQALQRLSLASE</sequence>
<evidence type="ECO:0000256" key="1">
    <source>
        <dbReference type="ARBA" id="ARBA00010518"/>
    </source>
</evidence>
<organism evidence="7 8">
    <name type="scientific">Alcaligenes endophyticus</name>
    <dbReference type="NCBI Taxonomy" id="1929088"/>
    <lineage>
        <taxon>Bacteria</taxon>
        <taxon>Pseudomonadati</taxon>
        <taxon>Pseudomonadota</taxon>
        <taxon>Betaproteobacteria</taxon>
        <taxon>Burkholderiales</taxon>
        <taxon>Alcaligenaceae</taxon>
        <taxon>Alcaligenes</taxon>
    </lineage>
</organism>
<comment type="similarity">
    <text evidence="1">Belongs to the asparaginase 1 family.</text>
</comment>
<dbReference type="InterPro" id="IPR036152">
    <property type="entry name" value="Asp/glu_Ase-like_sf"/>
</dbReference>
<dbReference type="PANTHER" id="PTHR11707">
    <property type="entry name" value="L-ASPARAGINASE"/>
    <property type="match status" value="1"/>
</dbReference>
<name>A0ABT8EI71_9BURK</name>
<dbReference type="PRINTS" id="PR00139">
    <property type="entry name" value="ASNGLNASE"/>
</dbReference>
<dbReference type="Pfam" id="PF00710">
    <property type="entry name" value="Asparaginase"/>
    <property type="match status" value="1"/>
</dbReference>
<accession>A0ABT8EI71</accession>
<protein>
    <submittedName>
        <fullName evidence="7">Asparaginase</fullName>
    </submittedName>
</protein>
<dbReference type="Gene3D" id="3.40.50.1170">
    <property type="entry name" value="L-asparaginase, N-terminal domain"/>
    <property type="match status" value="1"/>
</dbReference>
<evidence type="ECO:0000259" key="6">
    <source>
        <dbReference type="Pfam" id="PF17763"/>
    </source>
</evidence>
<dbReference type="PROSITE" id="PS00917">
    <property type="entry name" value="ASN_GLN_ASE_2"/>
    <property type="match status" value="1"/>
</dbReference>
<dbReference type="EMBL" id="JAJHNU010000001">
    <property type="protein sequence ID" value="MDN4120990.1"/>
    <property type="molecule type" value="Genomic_DNA"/>
</dbReference>
<dbReference type="Gene3D" id="3.40.50.40">
    <property type="match status" value="1"/>
</dbReference>
<dbReference type="InterPro" id="IPR040919">
    <property type="entry name" value="Asparaginase_C"/>
</dbReference>
<dbReference type="SMART" id="SM00870">
    <property type="entry name" value="Asparaginase"/>
    <property type="match status" value="1"/>
</dbReference>
<dbReference type="SUPFAM" id="SSF53774">
    <property type="entry name" value="Glutaminase/Asparaginase"/>
    <property type="match status" value="1"/>
</dbReference>
<dbReference type="PIRSF" id="PIRSF001220">
    <property type="entry name" value="L-ASNase_gatD"/>
    <property type="match status" value="1"/>
</dbReference>
<dbReference type="PIRSF" id="PIRSF500176">
    <property type="entry name" value="L_ASNase"/>
    <property type="match status" value="1"/>
</dbReference>
<dbReference type="InterPro" id="IPR027474">
    <property type="entry name" value="L-asparaginase_N"/>
</dbReference>
<dbReference type="PANTHER" id="PTHR11707:SF28">
    <property type="entry name" value="60 KDA LYSOPHOSPHOLIPASE"/>
    <property type="match status" value="1"/>
</dbReference>
<proteinExistence type="inferred from homology"/>
<dbReference type="Proteomes" id="UP001168613">
    <property type="component" value="Unassembled WGS sequence"/>
</dbReference>
<dbReference type="SFLD" id="SFLDS00057">
    <property type="entry name" value="Glutaminase/Asparaginase"/>
    <property type="match status" value="1"/>
</dbReference>
<evidence type="ECO:0000256" key="2">
    <source>
        <dbReference type="ARBA" id="ARBA00022801"/>
    </source>
</evidence>
<feature type="domain" description="L-asparaginase N-terminal" evidence="5">
    <location>
        <begin position="5"/>
        <end position="194"/>
    </location>
</feature>
<keyword evidence="8" id="KW-1185">Reference proteome</keyword>
<dbReference type="InterPro" id="IPR027475">
    <property type="entry name" value="Asparaginase/glutaminase_AS2"/>
</dbReference>
<evidence type="ECO:0000256" key="3">
    <source>
        <dbReference type="PROSITE-ProRule" id="PRU10099"/>
    </source>
</evidence>
<dbReference type="InterPro" id="IPR027473">
    <property type="entry name" value="L-asparaginase_C"/>
</dbReference>
<comment type="caution">
    <text evidence="7">The sequence shown here is derived from an EMBL/GenBank/DDBJ whole genome shotgun (WGS) entry which is preliminary data.</text>
</comment>
<dbReference type="CDD" id="cd08964">
    <property type="entry name" value="L-asparaginase_II"/>
    <property type="match status" value="1"/>
</dbReference>
<dbReference type="Pfam" id="PF17763">
    <property type="entry name" value="Asparaginase_C"/>
    <property type="match status" value="1"/>
</dbReference>
<evidence type="ECO:0000313" key="7">
    <source>
        <dbReference type="EMBL" id="MDN4120990.1"/>
    </source>
</evidence>
<dbReference type="InterPro" id="IPR004550">
    <property type="entry name" value="AsnASE_II"/>
</dbReference>
<gene>
    <name evidence="7" type="ORF">LMS43_06795</name>
</gene>
<reference evidence="7" key="1">
    <citation type="submission" date="2021-11" db="EMBL/GenBank/DDBJ databases">
        <title>Draft genome sequence of Alcaligenes endophyticus type strain CCUG 75668T.</title>
        <authorList>
            <person name="Salva-Serra F."/>
            <person name="Duran R.E."/>
            <person name="Seeger M."/>
            <person name="Moore E.R.B."/>
            <person name="Jaen-Luchoro D."/>
        </authorList>
    </citation>
    <scope>NUCLEOTIDE SEQUENCE</scope>
    <source>
        <strain evidence="7">CCUG 75668</strain>
    </source>
</reference>
<feature type="domain" description="Asparaginase/glutaminase C-terminal" evidence="6">
    <location>
        <begin position="208"/>
        <end position="322"/>
    </location>
</feature>
<dbReference type="PROSITE" id="PS51732">
    <property type="entry name" value="ASN_GLN_ASE_3"/>
    <property type="match status" value="1"/>
</dbReference>
<dbReference type="InterPro" id="IPR006034">
    <property type="entry name" value="Asparaginase/glutaminase-like"/>
</dbReference>
<evidence type="ECO:0000256" key="4">
    <source>
        <dbReference type="PROSITE-ProRule" id="PRU10100"/>
    </source>
</evidence>
<keyword evidence="2" id="KW-0378">Hydrolase</keyword>